<comment type="caution">
    <text evidence="7">Lacks conserved residue(s) required for the propagation of feature annotation.</text>
</comment>
<proteinExistence type="inferred from homology"/>
<feature type="binding site" evidence="7">
    <location>
        <position position="180"/>
    </location>
    <ligand>
        <name>3-phosphoshikimate</name>
        <dbReference type="ChEBI" id="CHEBI:145989"/>
    </ligand>
</feature>
<evidence type="ECO:0000313" key="9">
    <source>
        <dbReference type="EMBL" id="MST74014.1"/>
    </source>
</evidence>
<dbReference type="HAMAP" id="MF_00210">
    <property type="entry name" value="EPSP_synth"/>
    <property type="match status" value="1"/>
</dbReference>
<dbReference type="InterPro" id="IPR036968">
    <property type="entry name" value="Enolpyruvate_Tfrase_sf"/>
</dbReference>
<comment type="similarity">
    <text evidence="2 7">Belongs to the EPSP synthase family.</text>
</comment>
<evidence type="ECO:0000256" key="7">
    <source>
        <dbReference type="HAMAP-Rule" id="MF_00210"/>
    </source>
</evidence>
<dbReference type="GO" id="GO:0008652">
    <property type="term" value="P:amino acid biosynthetic process"/>
    <property type="evidence" value="ECO:0007669"/>
    <property type="project" value="UniProtKB-KW"/>
</dbReference>
<feature type="domain" description="Enolpyruvate transferase" evidence="8">
    <location>
        <begin position="19"/>
        <end position="429"/>
    </location>
</feature>
<evidence type="ECO:0000256" key="1">
    <source>
        <dbReference type="ARBA" id="ARBA00004811"/>
    </source>
</evidence>
<dbReference type="PANTHER" id="PTHR21090">
    <property type="entry name" value="AROM/DEHYDROQUINATE SYNTHASE"/>
    <property type="match status" value="1"/>
</dbReference>
<evidence type="ECO:0000256" key="5">
    <source>
        <dbReference type="ARBA" id="ARBA00023141"/>
    </source>
</evidence>
<keyword evidence="10" id="KW-1185">Reference proteome</keyword>
<dbReference type="GO" id="GO:0005737">
    <property type="term" value="C:cytoplasm"/>
    <property type="evidence" value="ECO:0007669"/>
    <property type="project" value="UniProtKB-SubCell"/>
</dbReference>
<dbReference type="GO" id="GO:0009073">
    <property type="term" value="P:aromatic amino acid family biosynthetic process"/>
    <property type="evidence" value="ECO:0007669"/>
    <property type="project" value="UniProtKB-KW"/>
</dbReference>
<dbReference type="GO" id="GO:0009423">
    <property type="term" value="P:chorismate biosynthetic process"/>
    <property type="evidence" value="ECO:0007669"/>
    <property type="project" value="UniProtKB-UniRule"/>
</dbReference>
<comment type="catalytic activity">
    <reaction evidence="6">
        <text>3-phosphoshikimate + phosphoenolpyruvate = 5-O-(1-carboxyvinyl)-3-phosphoshikimate + phosphate</text>
        <dbReference type="Rhea" id="RHEA:21256"/>
        <dbReference type="ChEBI" id="CHEBI:43474"/>
        <dbReference type="ChEBI" id="CHEBI:57701"/>
        <dbReference type="ChEBI" id="CHEBI:58702"/>
        <dbReference type="ChEBI" id="CHEBI:145989"/>
        <dbReference type="EC" id="2.5.1.19"/>
    </reaction>
    <physiologicalReaction direction="left-to-right" evidence="6">
        <dbReference type="Rhea" id="RHEA:21257"/>
    </physiologicalReaction>
</comment>
<dbReference type="Proteomes" id="UP000474024">
    <property type="component" value="Unassembled WGS sequence"/>
</dbReference>
<keyword evidence="3 7" id="KW-0028">Amino-acid biosynthesis</keyword>
<dbReference type="InterPro" id="IPR001986">
    <property type="entry name" value="Enolpyruvate_Tfrase_dom"/>
</dbReference>
<feature type="binding site" evidence="7">
    <location>
        <position position="181"/>
    </location>
    <ligand>
        <name>phosphoenolpyruvate</name>
        <dbReference type="ChEBI" id="CHEBI:58702"/>
    </ligand>
</feature>
<feature type="binding site" evidence="7">
    <location>
        <position position="395"/>
    </location>
    <ligand>
        <name>phosphoenolpyruvate</name>
        <dbReference type="ChEBI" id="CHEBI:58702"/>
    </ligand>
</feature>
<feature type="active site" description="Proton acceptor" evidence="7">
    <location>
        <position position="323"/>
    </location>
</feature>
<feature type="binding site" evidence="7">
    <location>
        <position position="105"/>
    </location>
    <ligand>
        <name>phosphoenolpyruvate</name>
        <dbReference type="ChEBI" id="CHEBI:58702"/>
    </ligand>
</feature>
<dbReference type="UniPathway" id="UPA00053">
    <property type="reaction ID" value="UER00089"/>
</dbReference>
<dbReference type="EMBL" id="VUNI01000003">
    <property type="protein sequence ID" value="MST74014.1"/>
    <property type="molecule type" value="Genomic_DNA"/>
</dbReference>
<feature type="binding site" evidence="7">
    <location>
        <position position="31"/>
    </location>
    <ligand>
        <name>3-phosphoshikimate</name>
        <dbReference type="ChEBI" id="CHEBI:145989"/>
    </ligand>
</feature>
<dbReference type="AlphaFoldDB" id="A0A6L5YNF1"/>
<dbReference type="InterPro" id="IPR013792">
    <property type="entry name" value="RNA3'P_cycl/enolpyr_Trfase_a/b"/>
</dbReference>
<accession>A0A6L5YNF1</accession>
<gene>
    <name evidence="7 9" type="primary">aroA</name>
    <name evidence="9" type="ORF">FYJ75_03040</name>
</gene>
<evidence type="ECO:0000256" key="2">
    <source>
        <dbReference type="ARBA" id="ARBA00009948"/>
    </source>
</evidence>
<dbReference type="GO" id="GO:0003866">
    <property type="term" value="F:3-phosphoshikimate 1-carboxyvinyltransferase activity"/>
    <property type="evidence" value="ECO:0007669"/>
    <property type="project" value="UniProtKB-UniRule"/>
</dbReference>
<comment type="function">
    <text evidence="7">Catalyzes the transfer of the enolpyruvyl moiety of phosphoenolpyruvate (PEP) to the 5-hydroxyl of shikimate-3-phosphate (S3P) to produce enolpyruvyl shikimate-3-phosphate and inorganic phosphate.</text>
</comment>
<feature type="binding site" evidence="7">
    <location>
        <position position="179"/>
    </location>
    <ligand>
        <name>3-phosphoshikimate</name>
        <dbReference type="ChEBI" id="CHEBI:145989"/>
    </ligand>
</feature>
<dbReference type="SUPFAM" id="SSF55205">
    <property type="entry name" value="EPT/RTPC-like"/>
    <property type="match status" value="1"/>
</dbReference>
<evidence type="ECO:0000256" key="3">
    <source>
        <dbReference type="ARBA" id="ARBA00022605"/>
    </source>
</evidence>
<organism evidence="9 10">
    <name type="scientific">Roseburia porci</name>
    <dbReference type="NCBI Taxonomy" id="2605790"/>
    <lineage>
        <taxon>Bacteria</taxon>
        <taxon>Bacillati</taxon>
        <taxon>Bacillota</taxon>
        <taxon>Clostridia</taxon>
        <taxon>Lachnospirales</taxon>
        <taxon>Lachnospiraceae</taxon>
        <taxon>Roseburia</taxon>
    </lineage>
</organism>
<evidence type="ECO:0000256" key="6">
    <source>
        <dbReference type="ARBA" id="ARBA00044633"/>
    </source>
</evidence>
<dbReference type="Gene3D" id="3.65.10.10">
    <property type="entry name" value="Enolpyruvate transferase domain"/>
    <property type="match status" value="2"/>
</dbReference>
<evidence type="ECO:0000259" key="8">
    <source>
        <dbReference type="Pfam" id="PF00275"/>
    </source>
</evidence>
<evidence type="ECO:0000256" key="4">
    <source>
        <dbReference type="ARBA" id="ARBA00022679"/>
    </source>
</evidence>
<feature type="binding site" evidence="7">
    <location>
        <position position="323"/>
    </location>
    <ligand>
        <name>3-phosphoshikimate</name>
        <dbReference type="ChEBI" id="CHEBI:145989"/>
    </ligand>
</feature>
<dbReference type="EC" id="2.5.1.19" evidence="7"/>
<protein>
    <recommendedName>
        <fullName evidence="7">3-phosphoshikimate 1-carboxyvinyltransferase</fullName>
        <ecNumber evidence="7">2.5.1.19</ecNumber>
    </recommendedName>
    <alternativeName>
        <fullName evidence="7">5-enolpyruvylshikimate-3-phosphate synthase</fullName>
        <shortName evidence="7">EPSP synthase</shortName>
        <shortName evidence="7">EPSPS</shortName>
    </alternativeName>
</protein>
<dbReference type="PIRSF" id="PIRSF000505">
    <property type="entry name" value="EPSPS"/>
    <property type="match status" value="1"/>
</dbReference>
<comment type="caution">
    <text evidence="9">The sequence shown here is derived from an EMBL/GenBank/DDBJ whole genome shotgun (WGS) entry which is preliminary data.</text>
</comment>
<evidence type="ECO:0000313" key="10">
    <source>
        <dbReference type="Proteomes" id="UP000474024"/>
    </source>
</evidence>
<reference evidence="9 10" key="1">
    <citation type="submission" date="2019-08" db="EMBL/GenBank/DDBJ databases">
        <title>In-depth cultivation of the pig gut microbiome towards novel bacterial diversity and tailored functional studies.</title>
        <authorList>
            <person name="Wylensek D."/>
            <person name="Hitch T.C.A."/>
            <person name="Clavel T."/>
        </authorList>
    </citation>
    <scope>NUCLEOTIDE SEQUENCE [LARGE SCALE GENOMIC DNA]</scope>
    <source>
        <strain evidence="9 10">MUC/MUC-530-WT-4D</strain>
    </source>
</reference>
<feature type="binding site" evidence="7">
    <location>
        <position position="181"/>
    </location>
    <ligand>
        <name>3-phosphoshikimate</name>
        <dbReference type="ChEBI" id="CHEBI:145989"/>
    </ligand>
</feature>
<keyword evidence="4 7" id="KW-0808">Transferase</keyword>
<feature type="binding site" evidence="7">
    <location>
        <position position="26"/>
    </location>
    <ligand>
        <name>3-phosphoshikimate</name>
        <dbReference type="ChEBI" id="CHEBI:145989"/>
    </ligand>
</feature>
<dbReference type="CDD" id="cd01556">
    <property type="entry name" value="EPSP_synthase"/>
    <property type="match status" value="1"/>
</dbReference>
<feature type="binding site" evidence="7">
    <location>
        <position position="26"/>
    </location>
    <ligand>
        <name>phosphoenolpyruvate</name>
        <dbReference type="ChEBI" id="CHEBI:58702"/>
    </ligand>
</feature>
<comment type="pathway">
    <text evidence="1 7">Metabolic intermediate biosynthesis; chorismate biosynthesis; chorismate from D-erythrose 4-phosphate and phosphoenolpyruvate: step 6/7.</text>
</comment>
<dbReference type="Pfam" id="PF00275">
    <property type="entry name" value="EPSP_synthase"/>
    <property type="match status" value="1"/>
</dbReference>
<sequence>MKTEQEYLVKKITDPHRINVEVPGSKSITNRALLIAAMADGTSTLKGVLFSDDSRHFLQALIDMKFPVEVNEAQCTVKITGYGGRIPYFEQNHDKELSIDVGSAGTAARFLTAYLGLSRGDSFLNSSDQMKKRPMQELIESLENLGAEFTFEEEENHFPYHIHSDGCQKEETVVDVEKSSQFLSALLIASVLVDHDFTIHVKGNHGMEYVKMTIAMMEQFGVSVEQPDAGSYRIAKNSSYKAMDYQIEPDLSAACYFYAMSPLLHVPAKVMHVHHNCLQGDIRFLSVLEDMGCEISENEDGISVLPPENGLKGGSFDLSGFSDQALTLAAIAPFADGDVTIQNIGHIRFQECDRIHAILSNLHDLGIACEEKDGNITIHPGTLHGALIHTYEDHRVAMAFAIIGLKTDHVIIENPSCCRKTFENYFETLEAQVYD</sequence>
<feature type="binding site" evidence="7">
    <location>
        <position position="27"/>
    </location>
    <ligand>
        <name>3-phosphoshikimate</name>
        <dbReference type="ChEBI" id="CHEBI:145989"/>
    </ligand>
</feature>
<comment type="subunit">
    <text evidence="7">Monomer.</text>
</comment>
<feature type="binding site" evidence="7">
    <location>
        <position position="133"/>
    </location>
    <ligand>
        <name>phosphoenolpyruvate</name>
        <dbReference type="ChEBI" id="CHEBI:58702"/>
    </ligand>
</feature>
<feature type="binding site" evidence="7">
    <location>
        <position position="420"/>
    </location>
    <ligand>
        <name>phosphoenolpyruvate</name>
        <dbReference type="ChEBI" id="CHEBI:58702"/>
    </ligand>
</feature>
<name>A0A6L5YNF1_9FIRM</name>
<feature type="binding site" evidence="7">
    <location>
        <position position="350"/>
    </location>
    <ligand>
        <name>3-phosphoshikimate</name>
        <dbReference type="ChEBI" id="CHEBI:145989"/>
    </ligand>
</feature>
<dbReference type="NCBIfam" id="TIGR01356">
    <property type="entry name" value="aroA"/>
    <property type="match status" value="1"/>
</dbReference>
<keyword evidence="5 7" id="KW-0057">Aromatic amino acid biosynthesis</keyword>
<dbReference type="PANTHER" id="PTHR21090:SF5">
    <property type="entry name" value="PENTAFUNCTIONAL AROM POLYPEPTIDE"/>
    <property type="match status" value="1"/>
</dbReference>
<feature type="binding site" evidence="7">
    <location>
        <position position="354"/>
    </location>
    <ligand>
        <name>phosphoenolpyruvate</name>
        <dbReference type="ChEBI" id="CHEBI:58702"/>
    </ligand>
</feature>
<keyword evidence="7" id="KW-0963">Cytoplasm</keyword>
<comment type="subcellular location">
    <subcellularLocation>
        <location evidence="7">Cytoplasm</location>
    </subcellularLocation>
</comment>
<dbReference type="InterPro" id="IPR006264">
    <property type="entry name" value="EPSP_synthase"/>
</dbReference>
<dbReference type="RefSeq" id="WP_154428736.1">
    <property type="nucleotide sequence ID" value="NZ_VUNI01000003.1"/>
</dbReference>